<evidence type="ECO:0000313" key="5">
    <source>
        <dbReference type="Proteomes" id="UP001642409"/>
    </source>
</evidence>
<dbReference type="Gene3D" id="1.10.10.60">
    <property type="entry name" value="Homeodomain-like"/>
    <property type="match status" value="1"/>
</dbReference>
<reference evidence="4 5" key="2">
    <citation type="submission" date="2024-07" db="EMBL/GenBank/DDBJ databases">
        <authorList>
            <person name="Akdeniz Z."/>
        </authorList>
    </citation>
    <scope>NUCLEOTIDE SEQUENCE [LARGE SCALE GENOMIC DNA]</scope>
</reference>
<keyword evidence="5" id="KW-1185">Reference proteome</keyword>
<evidence type="ECO:0000256" key="1">
    <source>
        <dbReference type="SAM" id="MobiDB-lite"/>
    </source>
</evidence>
<dbReference type="EMBL" id="CATOUU010001084">
    <property type="protein sequence ID" value="CAI9970962.1"/>
    <property type="molecule type" value="Genomic_DNA"/>
</dbReference>
<dbReference type="AlphaFoldDB" id="A0AA86V034"/>
<feature type="domain" description="Myb-like" evidence="2">
    <location>
        <begin position="19"/>
        <end position="67"/>
    </location>
</feature>
<proteinExistence type="predicted"/>
<organism evidence="3">
    <name type="scientific">Hexamita inflata</name>
    <dbReference type="NCBI Taxonomy" id="28002"/>
    <lineage>
        <taxon>Eukaryota</taxon>
        <taxon>Metamonada</taxon>
        <taxon>Diplomonadida</taxon>
        <taxon>Hexamitidae</taxon>
        <taxon>Hexamitinae</taxon>
        <taxon>Hexamita</taxon>
    </lineage>
</organism>
<comment type="caution">
    <text evidence="3">The sequence shown here is derived from an EMBL/GenBank/DDBJ whole genome shotgun (WGS) entry which is preliminary data.</text>
</comment>
<feature type="compositionally biased region" description="Basic and acidic residues" evidence="1">
    <location>
        <begin position="1"/>
        <end position="10"/>
    </location>
</feature>
<evidence type="ECO:0000313" key="3">
    <source>
        <dbReference type="EMBL" id="CAI9970962.1"/>
    </source>
</evidence>
<dbReference type="CDD" id="cd00167">
    <property type="entry name" value="SANT"/>
    <property type="match status" value="2"/>
</dbReference>
<dbReference type="SUPFAM" id="SSF46689">
    <property type="entry name" value="Homeodomain-like"/>
    <property type="match status" value="1"/>
</dbReference>
<protein>
    <submittedName>
        <fullName evidence="3">SANT/Myb domain</fullName>
    </submittedName>
    <submittedName>
        <fullName evidence="4">SANT/Myb_domain</fullName>
    </submittedName>
</protein>
<feature type="region of interest" description="Disordered" evidence="1">
    <location>
        <begin position="1"/>
        <end position="23"/>
    </location>
</feature>
<dbReference type="Proteomes" id="UP001642409">
    <property type="component" value="Unassembled WGS sequence"/>
</dbReference>
<reference evidence="3" key="1">
    <citation type="submission" date="2023-06" db="EMBL/GenBank/DDBJ databases">
        <authorList>
            <person name="Kurt Z."/>
        </authorList>
    </citation>
    <scope>NUCLEOTIDE SEQUENCE</scope>
</reference>
<feature type="domain" description="Myb-like" evidence="2">
    <location>
        <begin position="70"/>
        <end position="119"/>
    </location>
</feature>
<dbReference type="SMART" id="SM00717">
    <property type="entry name" value="SANT"/>
    <property type="match status" value="3"/>
</dbReference>
<evidence type="ECO:0000259" key="2">
    <source>
        <dbReference type="SMART" id="SM00717"/>
    </source>
</evidence>
<evidence type="ECO:0000313" key="4">
    <source>
        <dbReference type="EMBL" id="CAL6034174.1"/>
    </source>
</evidence>
<feature type="domain" description="Myb-like" evidence="2">
    <location>
        <begin position="121"/>
        <end position="170"/>
    </location>
</feature>
<sequence length="176" mass="21195">MSDHSEHDAPQQRPRRKDAEPVWNPENDLKFIQMVDDMLEPNYGELAKHFETSMTIVKKRLVHLNQPFIFTSADEEKLIQLATEYYDKNEEPEWARIGQEIRDKPGKDCKRQYFKVMQQFWNEEKTALLVKLVQEYKDKEEKIDWKKISEQLDGRPLRVLQDKYSIEAERLKKLQQ</sequence>
<dbReference type="InterPro" id="IPR001005">
    <property type="entry name" value="SANT/Myb"/>
</dbReference>
<dbReference type="InterPro" id="IPR009057">
    <property type="entry name" value="Homeodomain-like_sf"/>
</dbReference>
<name>A0AA86V034_9EUKA</name>
<gene>
    <name evidence="4" type="ORF">HINF_LOCUS35326</name>
    <name evidence="3" type="ORF">HINF_LOCUS58607</name>
</gene>
<accession>A0AA86V034</accession>
<dbReference type="EMBL" id="CAXDID020000127">
    <property type="protein sequence ID" value="CAL6034174.1"/>
    <property type="molecule type" value="Genomic_DNA"/>
</dbReference>